<dbReference type="PANTHER" id="PTHR47245:SF2">
    <property type="entry name" value="PEPTIDYL-PROLYL CIS-TRANS ISOMERASE HP_0175-RELATED"/>
    <property type="match status" value="1"/>
</dbReference>
<proteinExistence type="predicted"/>
<protein>
    <submittedName>
        <fullName evidence="4">Peptidylprolyl isomerase</fullName>
    </submittedName>
</protein>
<keyword evidence="1" id="KW-0697">Rotamase</keyword>
<feature type="domain" description="PpiC" evidence="3">
    <location>
        <begin position="194"/>
        <end position="298"/>
    </location>
</feature>
<dbReference type="PANTHER" id="PTHR47245">
    <property type="entry name" value="PEPTIDYLPROLYL ISOMERASE"/>
    <property type="match status" value="1"/>
</dbReference>
<evidence type="ECO:0000313" key="4">
    <source>
        <dbReference type="EMBL" id="MBC5726287.1"/>
    </source>
</evidence>
<comment type="caution">
    <text evidence="4">The sequence shown here is derived from an EMBL/GenBank/DDBJ whole genome shotgun (WGS) entry which is preliminary data.</text>
</comment>
<dbReference type="GO" id="GO:0003755">
    <property type="term" value="F:peptidyl-prolyl cis-trans isomerase activity"/>
    <property type="evidence" value="ECO:0007669"/>
    <property type="project" value="UniProtKB-KW"/>
</dbReference>
<accession>A0A923LXV5</accession>
<dbReference type="SUPFAM" id="SSF109998">
    <property type="entry name" value="Triger factor/SurA peptide-binding domain-like"/>
    <property type="match status" value="1"/>
</dbReference>
<dbReference type="EMBL" id="JACOPL010000013">
    <property type="protein sequence ID" value="MBC5726287.1"/>
    <property type="molecule type" value="Genomic_DNA"/>
</dbReference>
<evidence type="ECO:0000256" key="2">
    <source>
        <dbReference type="SAM" id="MobiDB-lite"/>
    </source>
</evidence>
<organism evidence="4 5">
    <name type="scientific">Agathobaculum faecis</name>
    <dbReference type="NCBI Taxonomy" id="2763013"/>
    <lineage>
        <taxon>Bacteria</taxon>
        <taxon>Bacillati</taxon>
        <taxon>Bacillota</taxon>
        <taxon>Clostridia</taxon>
        <taxon>Eubacteriales</taxon>
        <taxon>Butyricicoccaceae</taxon>
        <taxon>Agathobaculum</taxon>
    </lineage>
</organism>
<evidence type="ECO:0000313" key="5">
    <source>
        <dbReference type="Proteomes" id="UP000606499"/>
    </source>
</evidence>
<evidence type="ECO:0000259" key="3">
    <source>
        <dbReference type="PROSITE" id="PS50198"/>
    </source>
</evidence>
<dbReference type="Pfam" id="PF13616">
    <property type="entry name" value="Rotamase_3"/>
    <property type="match status" value="1"/>
</dbReference>
<evidence type="ECO:0000256" key="1">
    <source>
        <dbReference type="PROSITE-ProRule" id="PRU00278"/>
    </source>
</evidence>
<reference evidence="4" key="1">
    <citation type="submission" date="2020-08" db="EMBL/GenBank/DDBJ databases">
        <title>Genome public.</title>
        <authorList>
            <person name="Liu C."/>
            <person name="Sun Q."/>
        </authorList>
    </citation>
    <scope>NUCLEOTIDE SEQUENCE</scope>
    <source>
        <strain evidence="4">NSJ-28</strain>
    </source>
</reference>
<keyword evidence="5" id="KW-1185">Reference proteome</keyword>
<feature type="region of interest" description="Disordered" evidence="2">
    <location>
        <begin position="359"/>
        <end position="386"/>
    </location>
</feature>
<dbReference type="InterPro" id="IPR046357">
    <property type="entry name" value="PPIase_dom_sf"/>
</dbReference>
<dbReference type="RefSeq" id="WP_186950150.1">
    <property type="nucleotide sequence ID" value="NZ_JACOPL010000013.1"/>
</dbReference>
<feature type="compositionally biased region" description="Acidic residues" evidence="2">
    <location>
        <begin position="363"/>
        <end position="386"/>
    </location>
</feature>
<dbReference type="Proteomes" id="UP000606499">
    <property type="component" value="Unassembled WGS sequence"/>
</dbReference>
<dbReference type="PROSITE" id="PS50198">
    <property type="entry name" value="PPIC_PPIASE_2"/>
    <property type="match status" value="1"/>
</dbReference>
<name>A0A923LXV5_9FIRM</name>
<gene>
    <name evidence="4" type="ORF">H8S45_12570</name>
</gene>
<dbReference type="AlphaFoldDB" id="A0A923LXV5"/>
<dbReference type="Gene3D" id="3.10.50.40">
    <property type="match status" value="1"/>
</dbReference>
<keyword evidence="1 4" id="KW-0413">Isomerase</keyword>
<sequence length="386" mass="43188">MNKWVQRIAALVVLLAIVLGITYWQGSKVSVSYQPMGEDSPVVMTVNGDEVRAEEFATYMIYNMKYYENMYSQYGMMGLWSDDSSAEMLGVMMPGFAKDQAVYSRVVLEQFEKAGLELSYSNQKELSTLRKDTIDQAGGYDGYLQKIAQLGFNDQTYMNFLYITQCYSALNEYYYGSDGIDKPTDEELMEHFRDNYISAKHILILTVDPSTGETLRTDEEARALAQSILDRINAGEDFDALMNEYSEDGGLEGNPDGYIFTEGDMVTPFYEGAKALAEGEVSDLVKSDYGYHIIQRTALDYENQFINYQADLATQMGRTMDTLLSQWMTEAEVETTDVYDEINYKNVYDYAPAGVAEILNGSDSDDSAASDEAAADDAASDDAAAE</sequence>
<dbReference type="SUPFAM" id="SSF54534">
    <property type="entry name" value="FKBP-like"/>
    <property type="match status" value="1"/>
</dbReference>
<dbReference type="InterPro" id="IPR027304">
    <property type="entry name" value="Trigger_fact/SurA_dom_sf"/>
</dbReference>
<dbReference type="InterPro" id="IPR050245">
    <property type="entry name" value="PrsA_foldase"/>
</dbReference>
<dbReference type="InterPro" id="IPR000297">
    <property type="entry name" value="PPIase_PpiC"/>
</dbReference>